<dbReference type="RefSeq" id="WP_092558666.1">
    <property type="nucleotide sequence ID" value="NZ_FOYZ01000001.1"/>
</dbReference>
<organism evidence="2 3">
    <name type="scientific">Anaeromicropila populeti</name>
    <dbReference type="NCBI Taxonomy" id="37658"/>
    <lineage>
        <taxon>Bacteria</taxon>
        <taxon>Bacillati</taxon>
        <taxon>Bacillota</taxon>
        <taxon>Clostridia</taxon>
        <taxon>Lachnospirales</taxon>
        <taxon>Lachnospiraceae</taxon>
        <taxon>Anaeromicropila</taxon>
    </lineage>
</organism>
<gene>
    <name evidence="2" type="ORF">SAMN05661086_00024</name>
</gene>
<dbReference type="EMBL" id="FOYZ01000001">
    <property type="protein sequence ID" value="SFR54344.1"/>
    <property type="molecule type" value="Genomic_DNA"/>
</dbReference>
<proteinExistence type="predicted"/>
<dbReference type="Gene3D" id="2.60.120.380">
    <property type="match status" value="1"/>
</dbReference>
<protein>
    <submittedName>
        <fullName evidence="2">Uncharacterized protein</fullName>
    </submittedName>
</protein>
<name>A0A1I6HIZ7_9FIRM</name>
<evidence type="ECO:0000256" key="1">
    <source>
        <dbReference type="SAM" id="Phobius"/>
    </source>
</evidence>
<evidence type="ECO:0000313" key="2">
    <source>
        <dbReference type="EMBL" id="SFR54344.1"/>
    </source>
</evidence>
<keyword evidence="1" id="KW-0472">Membrane</keyword>
<evidence type="ECO:0000313" key="3">
    <source>
        <dbReference type="Proteomes" id="UP000199659"/>
    </source>
</evidence>
<reference evidence="2 3" key="1">
    <citation type="submission" date="2016-10" db="EMBL/GenBank/DDBJ databases">
        <authorList>
            <person name="de Groot N.N."/>
        </authorList>
    </citation>
    <scope>NUCLEOTIDE SEQUENCE [LARGE SCALE GENOMIC DNA]</scope>
    <source>
        <strain evidence="2 3">743A</strain>
    </source>
</reference>
<feature type="transmembrane region" description="Helical" evidence="1">
    <location>
        <begin position="12"/>
        <end position="32"/>
    </location>
</feature>
<keyword evidence="3" id="KW-1185">Reference proteome</keyword>
<accession>A0A1I6HIZ7</accession>
<dbReference type="Proteomes" id="UP000199659">
    <property type="component" value="Unassembled WGS sequence"/>
</dbReference>
<keyword evidence="1" id="KW-0812">Transmembrane</keyword>
<keyword evidence="1" id="KW-1133">Transmembrane helix</keyword>
<sequence>MDKKRIMNKKKVLVVIFGVLGMAIIVLSVILARKDFANIQIGFSGNNIGNELSASFKYFSGSKKKQVVFQESKTAIIKYSLTEESGSLMLKVLDENGNLIDSKEGTVDGEISFVVPKDQKYTIQINAKQAKGKYKLSWSEE</sequence>
<dbReference type="AlphaFoldDB" id="A0A1I6HIZ7"/>